<dbReference type="Pfam" id="PF08285">
    <property type="entry name" value="DPM3"/>
    <property type="match status" value="1"/>
</dbReference>
<keyword evidence="9" id="KW-0328">Glycosyltransferase</keyword>
<name>A0A6J2Y1X9_SITOR</name>
<evidence type="ECO:0000256" key="6">
    <source>
        <dbReference type="ARBA" id="ARBA00023136"/>
    </source>
</evidence>
<evidence type="ECO:0000256" key="1">
    <source>
        <dbReference type="ARBA" id="ARBA00004477"/>
    </source>
</evidence>
<dbReference type="KEGG" id="soy:115883119"/>
<proteinExistence type="inferred from homology"/>
<keyword evidence="3 7" id="KW-0812">Transmembrane</keyword>
<dbReference type="GO" id="GO:0006506">
    <property type="term" value="P:GPI anchor biosynthetic process"/>
    <property type="evidence" value="ECO:0007669"/>
    <property type="project" value="TreeGrafter"/>
</dbReference>
<dbReference type="GO" id="GO:0016757">
    <property type="term" value="F:glycosyltransferase activity"/>
    <property type="evidence" value="ECO:0007669"/>
    <property type="project" value="UniProtKB-KW"/>
</dbReference>
<dbReference type="UniPathway" id="UPA00378"/>
<dbReference type="GO" id="GO:0005789">
    <property type="term" value="C:endoplasmic reticulum membrane"/>
    <property type="evidence" value="ECO:0007669"/>
    <property type="project" value="UniProtKB-SubCell"/>
</dbReference>
<dbReference type="AlphaFoldDB" id="A0A6J2Y1X9"/>
<comment type="function">
    <text evidence="7">Stabilizer subunit of the dolichol-phosphate mannose (DPM) synthase complex; tethers catalytic subunit to the ER.</text>
</comment>
<comment type="similarity">
    <text evidence="2 7">Belongs to the DPM3 family.</text>
</comment>
<feature type="transmembrane region" description="Helical" evidence="7">
    <location>
        <begin position="34"/>
        <end position="59"/>
    </location>
</feature>
<evidence type="ECO:0000256" key="5">
    <source>
        <dbReference type="ARBA" id="ARBA00022989"/>
    </source>
</evidence>
<feature type="transmembrane region" description="Helical" evidence="7">
    <location>
        <begin position="6"/>
        <end position="22"/>
    </location>
</feature>
<evidence type="ECO:0000313" key="9">
    <source>
        <dbReference type="RefSeq" id="XP_030757291.1"/>
    </source>
</evidence>
<keyword evidence="5 7" id="KW-1133">Transmembrane helix</keyword>
<dbReference type="FunCoup" id="A0A6J2Y1X9">
    <property type="interactions" value="315"/>
</dbReference>
<evidence type="ECO:0000313" key="8">
    <source>
        <dbReference type="Proteomes" id="UP000504635"/>
    </source>
</evidence>
<dbReference type="CTD" id="54344"/>
<organism evidence="8 9">
    <name type="scientific">Sitophilus oryzae</name>
    <name type="common">Rice weevil</name>
    <name type="synonym">Curculio oryzae</name>
    <dbReference type="NCBI Taxonomy" id="7048"/>
    <lineage>
        <taxon>Eukaryota</taxon>
        <taxon>Metazoa</taxon>
        <taxon>Ecdysozoa</taxon>
        <taxon>Arthropoda</taxon>
        <taxon>Hexapoda</taxon>
        <taxon>Insecta</taxon>
        <taxon>Pterygota</taxon>
        <taxon>Neoptera</taxon>
        <taxon>Endopterygota</taxon>
        <taxon>Coleoptera</taxon>
        <taxon>Polyphaga</taxon>
        <taxon>Cucujiformia</taxon>
        <taxon>Curculionidae</taxon>
        <taxon>Dryophthorinae</taxon>
        <taxon>Sitophilus</taxon>
    </lineage>
</organism>
<dbReference type="PANTHER" id="PTHR16433:SF0">
    <property type="entry name" value="DOLICHOL-PHOSPHATE MANNOSYLTRANSFERASE SUBUNIT 3"/>
    <property type="match status" value="1"/>
</dbReference>
<dbReference type="InParanoid" id="A0A6J2Y1X9"/>
<evidence type="ECO:0000256" key="4">
    <source>
        <dbReference type="ARBA" id="ARBA00022824"/>
    </source>
</evidence>
<dbReference type="OrthoDB" id="2014333at2759"/>
<dbReference type="RefSeq" id="XP_030757291.1">
    <property type="nucleotide sequence ID" value="XM_030901431.1"/>
</dbReference>
<keyword evidence="9" id="KW-0808">Transferase</keyword>
<evidence type="ECO:0000256" key="2">
    <source>
        <dbReference type="ARBA" id="ARBA00010430"/>
    </source>
</evidence>
<sequence>MTKLMEWIFVAGALGAIWLALLTNKIENIFVKDYYQLLLFSPIIFIVLFGIYALIIVLYRVFTFNNCNEAADELQKEIQEAKVDLQRQGFYFKEH</sequence>
<keyword evidence="8" id="KW-1185">Reference proteome</keyword>
<dbReference type="InterPro" id="IPR013174">
    <property type="entry name" value="DPM3"/>
</dbReference>
<comment type="pathway">
    <text evidence="7">Protein modification; protein glycosylation.</text>
</comment>
<accession>A0A6J2Y1X9</accession>
<dbReference type="GO" id="GO:0033185">
    <property type="term" value="C:dolichol-phosphate-mannose synthase complex"/>
    <property type="evidence" value="ECO:0007669"/>
    <property type="project" value="TreeGrafter"/>
</dbReference>
<comment type="subunit">
    <text evidence="7">Component of the dolichol-phosphate mannose (DPM) synthase complex.</text>
</comment>
<comment type="subcellular location">
    <subcellularLocation>
        <location evidence="1 7">Endoplasmic reticulum membrane</location>
        <topology evidence="1 7">Multi-pass membrane protein</topology>
    </subcellularLocation>
</comment>
<keyword evidence="6 7" id="KW-0472">Membrane</keyword>
<keyword evidence="4 7" id="KW-0256">Endoplasmic reticulum</keyword>
<evidence type="ECO:0000256" key="7">
    <source>
        <dbReference type="RuleBase" id="RU365085"/>
    </source>
</evidence>
<evidence type="ECO:0000256" key="3">
    <source>
        <dbReference type="ARBA" id="ARBA00022692"/>
    </source>
</evidence>
<dbReference type="PANTHER" id="PTHR16433">
    <property type="entry name" value="DOLICHOL-PHOSPHATE MANNOSYLTRANSFERASE SUBUNIT 3"/>
    <property type="match status" value="1"/>
</dbReference>
<reference evidence="9" key="1">
    <citation type="submission" date="2025-08" db="UniProtKB">
        <authorList>
            <consortium name="RefSeq"/>
        </authorList>
    </citation>
    <scope>IDENTIFICATION</scope>
    <source>
        <tissue evidence="9">Gonads</tissue>
    </source>
</reference>
<dbReference type="GeneID" id="115883119"/>
<dbReference type="Proteomes" id="UP000504635">
    <property type="component" value="Unplaced"/>
</dbReference>
<protein>
    <recommendedName>
        <fullName evidence="7">Dolichol-phosphate mannosyltransferase subunit 3</fullName>
    </recommendedName>
</protein>
<gene>
    <name evidence="9" type="primary">LOC115883119</name>
</gene>